<dbReference type="AlphaFoldDB" id="A0A0V0QZQ4"/>
<keyword evidence="4" id="KW-1185">Reference proteome</keyword>
<dbReference type="Gene3D" id="2.60.120.10">
    <property type="entry name" value="Jelly Rolls"/>
    <property type="match status" value="1"/>
</dbReference>
<name>A0A0V0QZQ4_PSEPJ</name>
<dbReference type="SUPFAM" id="SSF51206">
    <property type="entry name" value="cAMP-binding domain-like"/>
    <property type="match status" value="1"/>
</dbReference>
<protein>
    <submittedName>
        <fullName evidence="3">Cyclic nucleotide-binding protein</fullName>
    </submittedName>
</protein>
<dbReference type="Proteomes" id="UP000054937">
    <property type="component" value="Unassembled WGS sequence"/>
</dbReference>
<feature type="domain" description="Cyclic nucleotide-binding" evidence="2">
    <location>
        <begin position="1"/>
        <end position="61"/>
    </location>
</feature>
<comment type="caution">
    <text evidence="3">The sequence shown here is derived from an EMBL/GenBank/DDBJ whole genome shotgun (WGS) entry which is preliminary data.</text>
</comment>
<evidence type="ECO:0000313" key="3">
    <source>
        <dbReference type="EMBL" id="KRX07762.1"/>
    </source>
</evidence>
<dbReference type="EMBL" id="LDAU01000080">
    <property type="protein sequence ID" value="KRX07762.1"/>
    <property type="molecule type" value="Genomic_DNA"/>
</dbReference>
<organism evidence="3 4">
    <name type="scientific">Pseudocohnilembus persalinus</name>
    <name type="common">Ciliate</name>
    <dbReference type="NCBI Taxonomy" id="266149"/>
    <lineage>
        <taxon>Eukaryota</taxon>
        <taxon>Sar</taxon>
        <taxon>Alveolata</taxon>
        <taxon>Ciliophora</taxon>
        <taxon>Intramacronucleata</taxon>
        <taxon>Oligohymenophorea</taxon>
        <taxon>Scuticociliatia</taxon>
        <taxon>Philasterida</taxon>
        <taxon>Pseudocohnilembidae</taxon>
        <taxon>Pseudocohnilembus</taxon>
    </lineage>
</organism>
<dbReference type="PROSITE" id="PS00889">
    <property type="entry name" value="CNMP_BINDING_2"/>
    <property type="match status" value="1"/>
</dbReference>
<dbReference type="InterPro" id="IPR018490">
    <property type="entry name" value="cNMP-bd_dom_sf"/>
</dbReference>
<dbReference type="CDD" id="cd00038">
    <property type="entry name" value="CAP_ED"/>
    <property type="match status" value="1"/>
</dbReference>
<keyword evidence="1" id="KW-0175">Coiled coil</keyword>
<evidence type="ECO:0000259" key="2">
    <source>
        <dbReference type="PROSITE" id="PS50042"/>
    </source>
</evidence>
<sequence length="374" mass="43794">MSEEEYMRIFNSKNNMVKLYQSGDAFGELALLTQNPRAATLECKKDTYLLEMSKQGFDLLVSSYVNQVNGQKIHEKAVVHYVKKEDFLSFINNQGLLQDVKQEVQLTNNLIINRQSEINQGFEHIKNTFDNLLKRLQSPPKRYFQFTIQQQIQENRENFINSSQQEQNQNKCNQTNIFLKNEQKSICINKENQNEQESDSQELQNNNLQNKNHQINTTISSKSIKQQQIQFLEQNNKGNIEKFLKKSYSKGINEQNSAKEKLLEQMKNLKNNSQNQDLTKIYDVNNSGFYQFSKRLQNQIQQEQRKRDIADKQSSLNMSVLDITENGKNEQNNSENYQNNNNFNIQNQAQKNIKEKDQHNLFTETGSYGNKTAN</sequence>
<gene>
    <name evidence="3" type="ORF">PPERSA_07512</name>
</gene>
<dbReference type="InterPro" id="IPR014710">
    <property type="entry name" value="RmlC-like_jellyroll"/>
</dbReference>
<dbReference type="OrthoDB" id="417078at2759"/>
<dbReference type="InterPro" id="IPR018488">
    <property type="entry name" value="cNMP-bd_CS"/>
</dbReference>
<evidence type="ECO:0000313" key="4">
    <source>
        <dbReference type="Proteomes" id="UP000054937"/>
    </source>
</evidence>
<dbReference type="InParanoid" id="A0A0V0QZQ4"/>
<evidence type="ECO:0000256" key="1">
    <source>
        <dbReference type="SAM" id="Coils"/>
    </source>
</evidence>
<feature type="coiled-coil region" evidence="1">
    <location>
        <begin position="252"/>
        <end position="313"/>
    </location>
</feature>
<dbReference type="InterPro" id="IPR000595">
    <property type="entry name" value="cNMP-bd_dom"/>
</dbReference>
<accession>A0A0V0QZQ4</accession>
<proteinExistence type="predicted"/>
<reference evidence="3 4" key="1">
    <citation type="journal article" date="2015" name="Sci. Rep.">
        <title>Genome of the facultative scuticociliatosis pathogen Pseudocohnilembus persalinus provides insight into its virulence through horizontal gene transfer.</title>
        <authorList>
            <person name="Xiong J."/>
            <person name="Wang G."/>
            <person name="Cheng J."/>
            <person name="Tian M."/>
            <person name="Pan X."/>
            <person name="Warren A."/>
            <person name="Jiang C."/>
            <person name="Yuan D."/>
            <person name="Miao W."/>
        </authorList>
    </citation>
    <scope>NUCLEOTIDE SEQUENCE [LARGE SCALE GENOMIC DNA]</scope>
    <source>
        <strain evidence="3">36N120E</strain>
    </source>
</reference>
<dbReference type="Pfam" id="PF00027">
    <property type="entry name" value="cNMP_binding"/>
    <property type="match status" value="1"/>
</dbReference>
<dbReference type="PROSITE" id="PS50042">
    <property type="entry name" value="CNMP_BINDING_3"/>
    <property type="match status" value="1"/>
</dbReference>